<proteinExistence type="predicted"/>
<dbReference type="SUPFAM" id="SSF50978">
    <property type="entry name" value="WD40 repeat-like"/>
    <property type="match status" value="1"/>
</dbReference>
<keyword evidence="1 3" id="KW-0853">WD repeat</keyword>
<dbReference type="InterPro" id="IPR020472">
    <property type="entry name" value="WD40_PAC1"/>
</dbReference>
<accession>A0A401RE90</accession>
<dbReference type="SMART" id="SM00320">
    <property type="entry name" value="WD40"/>
    <property type="match status" value="6"/>
</dbReference>
<dbReference type="Pfam" id="PF00400">
    <property type="entry name" value="WD40"/>
    <property type="match status" value="3"/>
</dbReference>
<reference evidence="5 6" key="1">
    <citation type="journal article" date="2018" name="Nat. Ecol. Evol.">
        <title>Shark genomes provide insights into elasmobranch evolution and the origin of vertebrates.</title>
        <authorList>
            <person name="Hara Y"/>
            <person name="Yamaguchi K"/>
            <person name="Onimaru K"/>
            <person name="Kadota M"/>
            <person name="Koyanagi M"/>
            <person name="Keeley SD"/>
            <person name="Tatsumi K"/>
            <person name="Tanaka K"/>
            <person name="Motone F"/>
            <person name="Kageyama Y"/>
            <person name="Nozu R"/>
            <person name="Adachi N"/>
            <person name="Nishimura O"/>
            <person name="Nakagawa R"/>
            <person name="Tanegashima C"/>
            <person name="Kiyatake I"/>
            <person name="Matsumoto R"/>
            <person name="Murakumo K"/>
            <person name="Nishida K"/>
            <person name="Terakita A"/>
            <person name="Kuratani S"/>
            <person name="Sato K"/>
            <person name="Hyodo S Kuraku.S."/>
        </authorList>
    </citation>
    <scope>NUCLEOTIDE SEQUENCE [LARGE SCALE GENOMIC DNA]</scope>
</reference>
<dbReference type="PANTHER" id="PTHR19855">
    <property type="entry name" value="WD40 REPEAT PROTEIN 12, 37"/>
    <property type="match status" value="1"/>
</dbReference>
<feature type="repeat" description="WD" evidence="3">
    <location>
        <begin position="53"/>
        <end position="86"/>
    </location>
</feature>
<dbReference type="EMBL" id="BEZZ01002503">
    <property type="protein sequence ID" value="GCC16458.1"/>
    <property type="molecule type" value="Genomic_DNA"/>
</dbReference>
<evidence type="ECO:0000313" key="6">
    <source>
        <dbReference type="Proteomes" id="UP000287033"/>
    </source>
</evidence>
<dbReference type="PANTHER" id="PTHR19855:SF34">
    <property type="entry name" value="F-BOX_WD REPEAT-CONTAINING PROTEIN 9"/>
    <property type="match status" value="1"/>
</dbReference>
<evidence type="ECO:0000256" key="4">
    <source>
        <dbReference type="SAM" id="SignalP"/>
    </source>
</evidence>
<dbReference type="Gene3D" id="2.130.10.10">
    <property type="entry name" value="YVTN repeat-like/Quinoprotein amine dehydrogenase"/>
    <property type="match status" value="2"/>
</dbReference>
<keyword evidence="4" id="KW-0732">Signal</keyword>
<dbReference type="PRINTS" id="PR00320">
    <property type="entry name" value="GPROTEINBRPT"/>
</dbReference>
<dbReference type="AlphaFoldDB" id="A0A401RE90"/>
<protein>
    <submittedName>
        <fullName evidence="5">Uncharacterized protein</fullName>
    </submittedName>
</protein>
<dbReference type="PROSITE" id="PS50082">
    <property type="entry name" value="WD_REPEATS_2"/>
    <property type="match status" value="2"/>
</dbReference>
<evidence type="ECO:0000256" key="1">
    <source>
        <dbReference type="ARBA" id="ARBA00022574"/>
    </source>
</evidence>
<dbReference type="InterPro" id="IPR001680">
    <property type="entry name" value="WD40_rpt"/>
</dbReference>
<feature type="signal peptide" evidence="4">
    <location>
        <begin position="1"/>
        <end position="15"/>
    </location>
</feature>
<evidence type="ECO:0000256" key="3">
    <source>
        <dbReference type="PROSITE-ProRule" id="PRU00221"/>
    </source>
</evidence>
<dbReference type="InterPro" id="IPR019775">
    <property type="entry name" value="WD40_repeat_CS"/>
</dbReference>
<feature type="repeat" description="WD" evidence="3">
    <location>
        <begin position="20"/>
        <end position="34"/>
    </location>
</feature>
<dbReference type="PROSITE" id="PS00678">
    <property type="entry name" value="WD_REPEATS_1"/>
    <property type="match status" value="2"/>
</dbReference>
<name>A0A401RE90_CHIPU</name>
<keyword evidence="2" id="KW-0677">Repeat</keyword>
<organism evidence="5 6">
    <name type="scientific">Chiloscyllium punctatum</name>
    <name type="common">Brownbanded bambooshark</name>
    <name type="synonym">Hemiscyllium punctatum</name>
    <dbReference type="NCBI Taxonomy" id="137246"/>
    <lineage>
        <taxon>Eukaryota</taxon>
        <taxon>Metazoa</taxon>
        <taxon>Chordata</taxon>
        <taxon>Craniata</taxon>
        <taxon>Vertebrata</taxon>
        <taxon>Chondrichthyes</taxon>
        <taxon>Elasmobranchii</taxon>
        <taxon>Galeomorphii</taxon>
        <taxon>Galeoidea</taxon>
        <taxon>Orectolobiformes</taxon>
        <taxon>Hemiscylliidae</taxon>
        <taxon>Chiloscyllium</taxon>
    </lineage>
</organism>
<gene>
    <name evidence="5" type="ORF">chiPu_0020306</name>
</gene>
<sequence length="289" mass="31784">MAEIVTVLLLPVVQNASLCVSGSRDRNVNIWDLRRLGQDGEKVLVKTLGDQPRGTHRGWVWALAAQDHILCSGSWDSSVKLWDMASEGAGVREIRGKAAVLCLVYRPDVLVTGTYDKTVTLYDPRAGYPMLSSWKLHSSAVLCLAANDHFVLSGSEDRTLVVVDRRTNHILQKLQLDSYLSTMSYAHGELWAGDKWGLVHVFDEQGGSFQHVKCFNVGHRSQLTGIKHSLGTLYTSSTDKSIKVHVPTEPPHTICTLPHVDVMNGISVEGDILAAASGSMSVEIWRSIK</sequence>
<dbReference type="InterPro" id="IPR036322">
    <property type="entry name" value="WD40_repeat_dom_sf"/>
</dbReference>
<evidence type="ECO:0000256" key="2">
    <source>
        <dbReference type="ARBA" id="ARBA00022737"/>
    </source>
</evidence>
<dbReference type="InterPro" id="IPR015943">
    <property type="entry name" value="WD40/YVTN_repeat-like_dom_sf"/>
</dbReference>
<comment type="caution">
    <text evidence="5">The sequence shown here is derived from an EMBL/GenBank/DDBJ whole genome shotgun (WGS) entry which is preliminary data.</text>
</comment>
<keyword evidence="6" id="KW-1185">Reference proteome</keyword>
<dbReference type="OMA" id="CLAANDH"/>
<dbReference type="Proteomes" id="UP000287033">
    <property type="component" value="Unassembled WGS sequence"/>
</dbReference>
<dbReference type="STRING" id="137246.A0A401RE90"/>
<dbReference type="OrthoDB" id="71437at2759"/>
<feature type="chain" id="PRO_5019476661" evidence="4">
    <location>
        <begin position="16"/>
        <end position="289"/>
    </location>
</feature>
<evidence type="ECO:0000313" key="5">
    <source>
        <dbReference type="EMBL" id="GCC16458.1"/>
    </source>
</evidence>